<keyword evidence="1" id="KW-0175">Coiled coil</keyword>
<feature type="transmembrane region" description="Helical" evidence="2">
    <location>
        <begin position="343"/>
        <end position="366"/>
    </location>
</feature>
<feature type="transmembrane region" description="Helical" evidence="2">
    <location>
        <begin position="306"/>
        <end position="331"/>
    </location>
</feature>
<protein>
    <recommendedName>
        <fullName evidence="5">Tetratricopeptide repeat protein</fullName>
    </recommendedName>
</protein>
<accession>A0AAW5BVC9</accession>
<keyword evidence="2" id="KW-0472">Membrane</keyword>
<name>A0AAW5BVC9_9FIRM</name>
<dbReference type="GeneID" id="97206854"/>
<gene>
    <name evidence="3" type="ORF">L0N08_04990</name>
</gene>
<feature type="coiled-coil region" evidence="1">
    <location>
        <begin position="247"/>
        <end position="278"/>
    </location>
</feature>
<evidence type="ECO:0000313" key="3">
    <source>
        <dbReference type="EMBL" id="MCG4744759.1"/>
    </source>
</evidence>
<feature type="transmembrane region" description="Helical" evidence="2">
    <location>
        <begin position="279"/>
        <end position="300"/>
    </location>
</feature>
<dbReference type="AlphaFoldDB" id="A0AAW5BVC9"/>
<organism evidence="3 4">
    <name type="scientific">Enterocloster aldenensis</name>
    <dbReference type="NCBI Taxonomy" id="358742"/>
    <lineage>
        <taxon>Bacteria</taxon>
        <taxon>Bacillati</taxon>
        <taxon>Bacillota</taxon>
        <taxon>Clostridia</taxon>
        <taxon>Lachnospirales</taxon>
        <taxon>Lachnospiraceae</taxon>
        <taxon>Enterocloster</taxon>
    </lineage>
</organism>
<reference evidence="3" key="1">
    <citation type="submission" date="2022-01" db="EMBL/GenBank/DDBJ databases">
        <title>Collection of gut derived symbiotic bacterial strains cultured from healthy donors.</title>
        <authorList>
            <person name="Lin H."/>
            <person name="Kohout C."/>
            <person name="Waligurski E."/>
            <person name="Pamer E.G."/>
        </authorList>
    </citation>
    <scope>NUCLEOTIDE SEQUENCE</scope>
    <source>
        <strain evidence="3">DFI.6.55</strain>
    </source>
</reference>
<proteinExistence type="predicted"/>
<comment type="caution">
    <text evidence="3">The sequence shown here is derived from an EMBL/GenBank/DDBJ whole genome shotgun (WGS) entry which is preliminary data.</text>
</comment>
<dbReference type="Proteomes" id="UP001299608">
    <property type="component" value="Unassembled WGS sequence"/>
</dbReference>
<sequence>MIYAKLTEELKSAPKTDNPEYTIFLRNLVMSYELNDLYEYFVPIIEDPDIDKDIRFSAYYSCSIYFRRNNKFEEMIKLADNYARYFINYALNDIVLSFKYRYTALSYSSSDMMYKAISYACSAKKKIEHHKAILHHYAETIATGLDHDFIGDEEREGFIQEAINAINESIELWNTEPAQIKYAKNYATLGRLYIHKCEYDMGSYYITKALNYENGDNKDSLNRIIKYNNYLYNSQFQKSILVLHKQANEMSERLNIVTQNYENKINEVTKELNDSKLRFLEFLAFFSSIIAFITCTTTLIANSANFYIAVCLVLVLGGIIILSFSIFSMTLEVTTKINKNHTIFTIIIILSLSLILAGIFLGYHFVQHT</sequence>
<dbReference type="EMBL" id="JAKNGE010000005">
    <property type="protein sequence ID" value="MCG4744759.1"/>
    <property type="molecule type" value="Genomic_DNA"/>
</dbReference>
<evidence type="ECO:0000256" key="1">
    <source>
        <dbReference type="SAM" id="Coils"/>
    </source>
</evidence>
<evidence type="ECO:0000313" key="4">
    <source>
        <dbReference type="Proteomes" id="UP001299608"/>
    </source>
</evidence>
<evidence type="ECO:0000256" key="2">
    <source>
        <dbReference type="SAM" id="Phobius"/>
    </source>
</evidence>
<dbReference type="RefSeq" id="WP_117558137.1">
    <property type="nucleotide sequence ID" value="NZ_BAABZL010000001.1"/>
</dbReference>
<evidence type="ECO:0008006" key="5">
    <source>
        <dbReference type="Google" id="ProtNLM"/>
    </source>
</evidence>
<keyword evidence="2" id="KW-0812">Transmembrane</keyword>
<keyword evidence="2" id="KW-1133">Transmembrane helix</keyword>